<dbReference type="EMBL" id="LNQE01001802">
    <property type="protein sequence ID" value="KUG05572.1"/>
    <property type="molecule type" value="Genomic_DNA"/>
</dbReference>
<organism evidence="1">
    <name type="scientific">hydrocarbon metagenome</name>
    <dbReference type="NCBI Taxonomy" id="938273"/>
    <lineage>
        <taxon>unclassified sequences</taxon>
        <taxon>metagenomes</taxon>
        <taxon>ecological metagenomes</taxon>
    </lineage>
</organism>
<comment type="caution">
    <text evidence="1">The sequence shown here is derived from an EMBL/GenBank/DDBJ whole genome shotgun (WGS) entry which is preliminary data.</text>
</comment>
<proteinExistence type="predicted"/>
<protein>
    <submittedName>
        <fullName evidence="1">Uncharacterized protein</fullName>
    </submittedName>
</protein>
<accession>A0A0W8EA84</accession>
<name>A0A0W8EA84_9ZZZZ</name>
<evidence type="ECO:0000313" key="1">
    <source>
        <dbReference type="EMBL" id="KUG05572.1"/>
    </source>
</evidence>
<dbReference type="AlphaFoldDB" id="A0A0W8EA84"/>
<gene>
    <name evidence="1" type="ORF">ASZ90_016999</name>
</gene>
<reference evidence="1" key="1">
    <citation type="journal article" date="2015" name="Proc. Natl. Acad. Sci. U.S.A.">
        <title>Networks of energetic and metabolic interactions define dynamics in microbial communities.</title>
        <authorList>
            <person name="Embree M."/>
            <person name="Liu J.K."/>
            <person name="Al-Bassam M.M."/>
            <person name="Zengler K."/>
        </authorList>
    </citation>
    <scope>NUCLEOTIDE SEQUENCE</scope>
</reference>
<sequence length="65" mass="7041">MEENANLAVQVPQLLSMIMGKRAVVIGPDLGAGTGVFQHFSAVLQQELEPIGAQETHDSMIAQHW</sequence>